<dbReference type="Gene3D" id="1.10.357.10">
    <property type="entry name" value="Tetracycline Repressor, domain 2"/>
    <property type="match status" value="1"/>
</dbReference>
<dbReference type="AlphaFoldDB" id="A0A939PCT5"/>
<organism evidence="6 7">
    <name type="scientific">Actinomadura barringtoniae</name>
    <dbReference type="NCBI Taxonomy" id="1427535"/>
    <lineage>
        <taxon>Bacteria</taxon>
        <taxon>Bacillati</taxon>
        <taxon>Actinomycetota</taxon>
        <taxon>Actinomycetes</taxon>
        <taxon>Streptosporangiales</taxon>
        <taxon>Thermomonosporaceae</taxon>
        <taxon>Actinomadura</taxon>
    </lineage>
</organism>
<feature type="domain" description="HTH tetR-type" evidence="5">
    <location>
        <begin position="10"/>
        <end position="70"/>
    </location>
</feature>
<dbReference type="InterPro" id="IPR050109">
    <property type="entry name" value="HTH-type_TetR-like_transc_reg"/>
</dbReference>
<evidence type="ECO:0000256" key="3">
    <source>
        <dbReference type="ARBA" id="ARBA00023163"/>
    </source>
</evidence>
<keyword evidence="7" id="KW-1185">Reference proteome</keyword>
<dbReference type="SUPFAM" id="SSF46689">
    <property type="entry name" value="Homeodomain-like"/>
    <property type="match status" value="1"/>
</dbReference>
<dbReference type="Pfam" id="PF00440">
    <property type="entry name" value="TetR_N"/>
    <property type="match status" value="1"/>
</dbReference>
<dbReference type="GO" id="GO:0000976">
    <property type="term" value="F:transcription cis-regulatory region binding"/>
    <property type="evidence" value="ECO:0007669"/>
    <property type="project" value="TreeGrafter"/>
</dbReference>
<accession>A0A939PCT5</accession>
<dbReference type="InterPro" id="IPR009057">
    <property type="entry name" value="Homeodomain-like_sf"/>
</dbReference>
<dbReference type="Proteomes" id="UP000669179">
    <property type="component" value="Unassembled WGS sequence"/>
</dbReference>
<dbReference type="PANTHER" id="PTHR30055">
    <property type="entry name" value="HTH-TYPE TRANSCRIPTIONAL REGULATOR RUTR"/>
    <property type="match status" value="1"/>
</dbReference>
<dbReference type="RefSeq" id="WP_208258134.1">
    <property type="nucleotide sequence ID" value="NZ_JAGEOJ010000010.1"/>
</dbReference>
<sequence length="204" mass="22281">MPRTSERGGPKTRAKISQVATRLFFERGFDAVTVAEVAREAGVSSVTVFKHFPRKEDLLLDRQVDAAELLRSAVRDRAPGVDVLASLRDASLRILDERQGLSGVADGSIPFFKVVAASPALIARAREIASDLQRLLTEELEKDPAFKGDPALFAAFFIGGYSTVLVETARRLTAGDPPDAVADDHRERLERLFIALRNGVVPSR</sequence>
<evidence type="ECO:0000256" key="4">
    <source>
        <dbReference type="PROSITE-ProRule" id="PRU00335"/>
    </source>
</evidence>
<keyword evidence="3" id="KW-0804">Transcription</keyword>
<proteinExistence type="predicted"/>
<dbReference type="PROSITE" id="PS50977">
    <property type="entry name" value="HTH_TETR_2"/>
    <property type="match status" value="1"/>
</dbReference>
<gene>
    <name evidence="6" type="ORF">J4573_24280</name>
</gene>
<dbReference type="PRINTS" id="PR00455">
    <property type="entry name" value="HTHTETR"/>
</dbReference>
<protein>
    <submittedName>
        <fullName evidence="6">TetR/AcrR family transcriptional regulator</fullName>
    </submittedName>
</protein>
<dbReference type="EMBL" id="JAGEOJ010000010">
    <property type="protein sequence ID" value="MBO2450240.1"/>
    <property type="molecule type" value="Genomic_DNA"/>
</dbReference>
<keyword evidence="1" id="KW-0805">Transcription regulation</keyword>
<evidence type="ECO:0000256" key="1">
    <source>
        <dbReference type="ARBA" id="ARBA00023015"/>
    </source>
</evidence>
<dbReference type="GO" id="GO:0003700">
    <property type="term" value="F:DNA-binding transcription factor activity"/>
    <property type="evidence" value="ECO:0007669"/>
    <property type="project" value="TreeGrafter"/>
</dbReference>
<dbReference type="PANTHER" id="PTHR30055:SF234">
    <property type="entry name" value="HTH-TYPE TRANSCRIPTIONAL REGULATOR BETI"/>
    <property type="match status" value="1"/>
</dbReference>
<comment type="caution">
    <text evidence="6">The sequence shown here is derived from an EMBL/GenBank/DDBJ whole genome shotgun (WGS) entry which is preliminary data.</text>
</comment>
<evidence type="ECO:0000313" key="7">
    <source>
        <dbReference type="Proteomes" id="UP000669179"/>
    </source>
</evidence>
<evidence type="ECO:0000256" key="2">
    <source>
        <dbReference type="ARBA" id="ARBA00023125"/>
    </source>
</evidence>
<evidence type="ECO:0000259" key="5">
    <source>
        <dbReference type="PROSITE" id="PS50977"/>
    </source>
</evidence>
<reference evidence="6" key="1">
    <citation type="submission" date="2021-03" db="EMBL/GenBank/DDBJ databases">
        <authorList>
            <person name="Kanchanasin P."/>
            <person name="Saeng-In P."/>
            <person name="Phongsopitanun W."/>
            <person name="Yuki M."/>
            <person name="Kudo T."/>
            <person name="Ohkuma M."/>
            <person name="Tanasupawat S."/>
        </authorList>
    </citation>
    <scope>NUCLEOTIDE SEQUENCE</scope>
    <source>
        <strain evidence="6">GKU 128</strain>
    </source>
</reference>
<dbReference type="Gene3D" id="1.10.10.60">
    <property type="entry name" value="Homeodomain-like"/>
    <property type="match status" value="1"/>
</dbReference>
<name>A0A939PCT5_9ACTN</name>
<feature type="DNA-binding region" description="H-T-H motif" evidence="4">
    <location>
        <begin position="33"/>
        <end position="52"/>
    </location>
</feature>
<dbReference type="InterPro" id="IPR001647">
    <property type="entry name" value="HTH_TetR"/>
</dbReference>
<keyword evidence="2 4" id="KW-0238">DNA-binding</keyword>
<evidence type="ECO:0000313" key="6">
    <source>
        <dbReference type="EMBL" id="MBO2450240.1"/>
    </source>
</evidence>